<evidence type="ECO:0000313" key="2">
    <source>
        <dbReference type="Proteomes" id="UP000542776"/>
    </source>
</evidence>
<name>A0A7W6MMA1_9HYPH</name>
<sequence>MSEAFVKTPKCDYARVTILPDANTILDLPRESGELF</sequence>
<gene>
    <name evidence="1" type="ORF">GGR04_004515</name>
</gene>
<dbReference type="EMBL" id="JACIEK010000024">
    <property type="protein sequence ID" value="MBB4000635.1"/>
    <property type="molecule type" value="Genomic_DNA"/>
</dbReference>
<keyword evidence="2" id="KW-1185">Reference proteome</keyword>
<comment type="caution">
    <text evidence="1">The sequence shown here is derived from an EMBL/GenBank/DDBJ whole genome shotgun (WGS) entry which is preliminary data.</text>
</comment>
<reference evidence="1 2" key="1">
    <citation type="submission" date="2020-08" db="EMBL/GenBank/DDBJ databases">
        <title>Genomic Encyclopedia of Type Strains, Phase IV (KMG-IV): sequencing the most valuable type-strain genomes for metagenomic binning, comparative biology and taxonomic classification.</title>
        <authorList>
            <person name="Goeker M."/>
        </authorList>
    </citation>
    <scope>NUCLEOTIDE SEQUENCE [LARGE SCALE GENOMIC DNA]</scope>
    <source>
        <strain evidence="1 2">DSM 102238</strain>
    </source>
</reference>
<accession>A0A7W6MMA1</accession>
<evidence type="ECO:0000313" key="1">
    <source>
        <dbReference type="EMBL" id="MBB4000635.1"/>
    </source>
</evidence>
<dbReference type="Proteomes" id="UP000542776">
    <property type="component" value="Unassembled WGS sequence"/>
</dbReference>
<organism evidence="1 2">
    <name type="scientific">Aureimonas pseudogalii</name>
    <dbReference type="NCBI Taxonomy" id="1744844"/>
    <lineage>
        <taxon>Bacteria</taxon>
        <taxon>Pseudomonadati</taxon>
        <taxon>Pseudomonadota</taxon>
        <taxon>Alphaproteobacteria</taxon>
        <taxon>Hyphomicrobiales</taxon>
        <taxon>Aurantimonadaceae</taxon>
        <taxon>Aureimonas</taxon>
    </lineage>
</organism>
<dbReference type="AlphaFoldDB" id="A0A7W6MMA1"/>
<proteinExistence type="predicted"/>
<protein>
    <submittedName>
        <fullName evidence="1">Uncharacterized protein</fullName>
    </submittedName>
</protein>